<comment type="caution">
    <text evidence="1">The sequence shown here is derived from an EMBL/GenBank/DDBJ whole genome shotgun (WGS) entry which is preliminary data.</text>
</comment>
<keyword evidence="2" id="KW-1185">Reference proteome</keyword>
<protein>
    <submittedName>
        <fullName evidence="1">Uncharacterized protein</fullName>
    </submittedName>
</protein>
<gene>
    <name evidence="1" type="ORF">Dcae01_02802</name>
</gene>
<name>A0ABP9UJL1_9DEIO</name>
<dbReference type="EMBL" id="BAABQU010000043">
    <property type="protein sequence ID" value="GAA5441267.1"/>
    <property type="molecule type" value="Genomic_DNA"/>
</dbReference>
<dbReference type="Proteomes" id="UP001423409">
    <property type="component" value="Unassembled WGS sequence"/>
</dbReference>
<evidence type="ECO:0000313" key="2">
    <source>
        <dbReference type="Proteomes" id="UP001423409"/>
    </source>
</evidence>
<proteinExistence type="predicted"/>
<accession>A0ABP9UJL1</accession>
<evidence type="ECO:0000313" key="1">
    <source>
        <dbReference type="EMBL" id="GAA5441267.1"/>
    </source>
</evidence>
<organism evidence="1 2">
    <name type="scientific">Deinococcus caeni</name>
    <dbReference type="NCBI Taxonomy" id="569127"/>
    <lineage>
        <taxon>Bacteria</taxon>
        <taxon>Thermotogati</taxon>
        <taxon>Deinococcota</taxon>
        <taxon>Deinococci</taxon>
        <taxon>Deinococcales</taxon>
        <taxon>Deinococcaceae</taxon>
        <taxon>Deinococcus</taxon>
    </lineage>
</organism>
<sequence>MAVTAAVAAPHGLAGTGGRAGVGLAQRPRVGVQGRARLGVQGDVLHPDVQAGVLLAAVALAQRGVEGARLPGRDPAAEGRAALLADRLAGLPDQQVGLAADLHGTVGRQGECDGDLHLPSAAAQAGQVGLRGGPGGVQDGQVVAAAQGVLRAERLVVRDVQLDRVGQLRLG</sequence>
<reference evidence="1 2" key="1">
    <citation type="submission" date="2024-02" db="EMBL/GenBank/DDBJ databases">
        <title>Deinococcus caeni NBRC 101312.</title>
        <authorList>
            <person name="Ichikawa N."/>
            <person name="Katano-Makiyama Y."/>
            <person name="Hidaka K."/>
        </authorList>
    </citation>
    <scope>NUCLEOTIDE SEQUENCE [LARGE SCALE GENOMIC DNA]</scope>
    <source>
        <strain evidence="1 2">NBRC 101312</strain>
    </source>
</reference>